<keyword evidence="3" id="KW-1185">Reference proteome</keyword>
<proteinExistence type="predicted"/>
<dbReference type="eggNOG" id="ENOG50336N4">
    <property type="taxonomic scope" value="Bacteria"/>
</dbReference>
<organism evidence="2 3">
    <name type="scientific">Oceanobacillus picturae</name>
    <dbReference type="NCBI Taxonomy" id="171693"/>
    <lineage>
        <taxon>Bacteria</taxon>
        <taxon>Bacillati</taxon>
        <taxon>Bacillota</taxon>
        <taxon>Bacilli</taxon>
        <taxon>Bacillales</taxon>
        <taxon>Bacillaceae</taxon>
        <taxon>Oceanobacillus</taxon>
    </lineage>
</organism>
<dbReference type="Proteomes" id="UP000028863">
    <property type="component" value="Unassembled WGS sequence"/>
</dbReference>
<comment type="caution">
    <text evidence="2">The sequence shown here is derived from an EMBL/GenBank/DDBJ whole genome shotgun (WGS) entry which is preliminary data.</text>
</comment>
<gene>
    <name evidence="2" type="ORF">BN988_02160</name>
</gene>
<feature type="transmembrane region" description="Helical" evidence="1">
    <location>
        <begin position="7"/>
        <end position="31"/>
    </location>
</feature>
<evidence type="ECO:0000313" key="2">
    <source>
        <dbReference type="EMBL" id="CDO03642.1"/>
    </source>
</evidence>
<keyword evidence="1" id="KW-0472">Membrane</keyword>
<keyword evidence="1" id="KW-1133">Transmembrane helix</keyword>
<sequence>MRKKLRNLGYVLFLAGTVLFGIMHLAIALYIPSMGGWGDPPGLIATVLSEIAGWVPYVLSIIFMIIGAFLIAIDLSNNSSLWQNINADERNQKSGAKQNTEEIK</sequence>
<feature type="transmembrane region" description="Helical" evidence="1">
    <location>
        <begin position="51"/>
        <end position="73"/>
    </location>
</feature>
<name>W9AL83_9BACI</name>
<reference evidence="2" key="2">
    <citation type="submission" date="2014-03" db="EMBL/GenBank/DDBJ databases">
        <authorList>
            <person name="Urmite Genomes"/>
        </authorList>
    </citation>
    <scope>NUCLEOTIDE SEQUENCE</scope>
    <source>
        <strain evidence="2">S1</strain>
    </source>
</reference>
<evidence type="ECO:0000313" key="3">
    <source>
        <dbReference type="Proteomes" id="UP000028863"/>
    </source>
</evidence>
<evidence type="ECO:0000256" key="1">
    <source>
        <dbReference type="SAM" id="Phobius"/>
    </source>
</evidence>
<keyword evidence="1" id="KW-0812">Transmembrane</keyword>
<dbReference type="RefSeq" id="WP_187120241.1">
    <property type="nucleotide sequence ID" value="NZ_CABLBW010000001.1"/>
</dbReference>
<reference evidence="2" key="1">
    <citation type="submission" date="2014-03" db="EMBL/GenBank/DDBJ databases">
        <title>Draft genome sequencing of Oceanobacillus picturae strain S1 isolated from human gut.</title>
        <authorList>
            <person name="Croce O."/>
            <person name="Lagier J.C."/>
            <person name="Raoult D."/>
        </authorList>
    </citation>
    <scope>NUCLEOTIDE SEQUENCE [LARGE SCALE GENOMIC DNA]</scope>
    <source>
        <strain evidence="2">S1</strain>
    </source>
</reference>
<dbReference type="AlphaFoldDB" id="W9AL83"/>
<protein>
    <submittedName>
        <fullName evidence="2">Uncharacterized protein</fullName>
    </submittedName>
</protein>
<accession>W9AL83</accession>
<dbReference type="EMBL" id="CCAX010000001">
    <property type="protein sequence ID" value="CDO03642.1"/>
    <property type="molecule type" value="Genomic_DNA"/>
</dbReference>